<evidence type="ECO:0000259" key="8">
    <source>
        <dbReference type="Pfam" id="PF01757"/>
    </source>
</evidence>
<reference evidence="9 10" key="1">
    <citation type="journal article" date="2018" name="Appl. Microbiol. Biotechnol.">
        <title>Co-cultivation of the strictly anaerobic methanogen Methanosarcina barkeri with aerobic methanotrophs in an oxygen-limited membrane bioreactor.</title>
        <authorList>
            <person name="In 't Zandt M.H."/>
            <person name="van den Bosch T.J.M."/>
            <person name="Rijkers R."/>
            <person name="van Kessel M.A.H.J."/>
            <person name="Jetten M.S.M."/>
            <person name="Welte C.U."/>
        </authorList>
    </citation>
    <scope>NUCLEOTIDE SEQUENCE [LARGE SCALE GENOMIC DNA]</scope>
    <source>
        <strain evidence="9 10">DSM 17706</strain>
    </source>
</reference>
<dbReference type="AlphaFoldDB" id="A0A2U1SUD1"/>
<dbReference type="EMBL" id="PUIV01000003">
    <property type="protein sequence ID" value="PWB95218.1"/>
    <property type="molecule type" value="Genomic_DNA"/>
</dbReference>
<keyword evidence="9" id="KW-0012">Acyltransferase</keyword>
<dbReference type="RefSeq" id="WP_108915889.1">
    <property type="nucleotide sequence ID" value="NZ_BGJY01000006.1"/>
</dbReference>
<comment type="caution">
    <text evidence="9">The sequence shown here is derived from an EMBL/GenBank/DDBJ whole genome shotgun (WGS) entry which is preliminary data.</text>
</comment>
<keyword evidence="10" id="KW-1185">Reference proteome</keyword>
<dbReference type="InterPro" id="IPR002656">
    <property type="entry name" value="Acyl_transf_3_dom"/>
</dbReference>
<protein>
    <submittedName>
        <fullName evidence="9">Acyltransferase</fullName>
    </submittedName>
</protein>
<organism evidence="9 10">
    <name type="scientific">Methylosinus sporium</name>
    <dbReference type="NCBI Taxonomy" id="428"/>
    <lineage>
        <taxon>Bacteria</taxon>
        <taxon>Pseudomonadati</taxon>
        <taxon>Pseudomonadota</taxon>
        <taxon>Alphaproteobacteria</taxon>
        <taxon>Hyphomicrobiales</taxon>
        <taxon>Methylocystaceae</taxon>
        <taxon>Methylosinus</taxon>
    </lineage>
</organism>
<dbReference type="GO" id="GO:0009246">
    <property type="term" value="P:enterobacterial common antigen biosynthetic process"/>
    <property type="evidence" value="ECO:0007669"/>
    <property type="project" value="TreeGrafter"/>
</dbReference>
<dbReference type="PANTHER" id="PTHR40074:SF4">
    <property type="entry name" value="INNER MEMBRANE PROTEIN YCFT"/>
    <property type="match status" value="1"/>
</dbReference>
<dbReference type="GO" id="GO:0016413">
    <property type="term" value="F:O-acetyltransferase activity"/>
    <property type="evidence" value="ECO:0007669"/>
    <property type="project" value="TreeGrafter"/>
</dbReference>
<feature type="transmembrane region" description="Helical" evidence="7">
    <location>
        <begin position="230"/>
        <end position="253"/>
    </location>
</feature>
<feature type="transmembrane region" description="Helical" evidence="7">
    <location>
        <begin position="146"/>
        <end position="163"/>
    </location>
</feature>
<feature type="transmembrane region" description="Helical" evidence="7">
    <location>
        <begin position="169"/>
        <end position="189"/>
    </location>
</feature>
<keyword evidence="4 7" id="KW-0812">Transmembrane</keyword>
<feature type="transmembrane region" description="Helical" evidence="7">
    <location>
        <begin position="49"/>
        <end position="66"/>
    </location>
</feature>
<dbReference type="PANTHER" id="PTHR40074">
    <property type="entry name" value="O-ACETYLTRANSFERASE WECH"/>
    <property type="match status" value="1"/>
</dbReference>
<comment type="similarity">
    <text evidence="2">Belongs to the acyltransferase 3 family.</text>
</comment>
<feature type="transmembrane region" description="Helical" evidence="7">
    <location>
        <begin position="291"/>
        <end position="313"/>
    </location>
</feature>
<accession>A0A2U1SUD1</accession>
<evidence type="ECO:0000313" key="10">
    <source>
        <dbReference type="Proteomes" id="UP000245137"/>
    </source>
</evidence>
<dbReference type="Proteomes" id="UP000245137">
    <property type="component" value="Unassembled WGS sequence"/>
</dbReference>
<evidence type="ECO:0000256" key="1">
    <source>
        <dbReference type="ARBA" id="ARBA00004651"/>
    </source>
</evidence>
<evidence type="ECO:0000256" key="4">
    <source>
        <dbReference type="ARBA" id="ARBA00022692"/>
    </source>
</evidence>
<feature type="transmembrane region" description="Helical" evidence="7">
    <location>
        <begin position="115"/>
        <end position="139"/>
    </location>
</feature>
<feature type="transmembrane region" description="Helical" evidence="7">
    <location>
        <begin position="78"/>
        <end position="95"/>
    </location>
</feature>
<evidence type="ECO:0000256" key="2">
    <source>
        <dbReference type="ARBA" id="ARBA00007400"/>
    </source>
</evidence>
<keyword evidence="6 7" id="KW-0472">Membrane</keyword>
<evidence type="ECO:0000256" key="7">
    <source>
        <dbReference type="SAM" id="Phobius"/>
    </source>
</evidence>
<proteinExistence type="inferred from homology"/>
<dbReference type="GO" id="GO:0005886">
    <property type="term" value="C:plasma membrane"/>
    <property type="evidence" value="ECO:0007669"/>
    <property type="project" value="UniProtKB-SubCell"/>
</dbReference>
<keyword evidence="9" id="KW-0808">Transferase</keyword>
<evidence type="ECO:0000313" key="9">
    <source>
        <dbReference type="EMBL" id="PWB95218.1"/>
    </source>
</evidence>
<gene>
    <name evidence="9" type="ORF">C5689_03485</name>
</gene>
<keyword evidence="5 7" id="KW-1133">Transmembrane helix</keyword>
<evidence type="ECO:0000256" key="3">
    <source>
        <dbReference type="ARBA" id="ARBA00022475"/>
    </source>
</evidence>
<feature type="transmembrane region" description="Helical" evidence="7">
    <location>
        <begin position="260"/>
        <end position="279"/>
    </location>
</feature>
<name>A0A2U1SUD1_METSR</name>
<evidence type="ECO:0000256" key="5">
    <source>
        <dbReference type="ARBA" id="ARBA00022989"/>
    </source>
</evidence>
<keyword evidence="3" id="KW-1003">Cell membrane</keyword>
<feature type="transmembrane region" description="Helical" evidence="7">
    <location>
        <begin position="201"/>
        <end position="224"/>
    </location>
</feature>
<feature type="domain" description="Acyltransferase 3" evidence="8">
    <location>
        <begin position="6"/>
        <end position="305"/>
    </location>
</feature>
<sequence>MRESRIAWVDNAKGMSVILVVMMHSALGVGEAMGDEGLLHWIVAFAKPFRIPGFFFIAGLFLSRGIDRDWRAYLDTKLVHFAYFYFLWLFVQWLFKSGLWSGADPLNAFRQLALATIEPFGTLWFIYLLPIFFVVAKLLRGVPPPILLLAAALLETARIESGWTAPDEFAARFFFFLAGHMLAPQVFALAESARRAPRAALTWLLGWAAAEAALAFSPAPIAGYSTLASLPLMSLTAGLAGAAAVIAGAALACDLPAMGWLRYCGANSLAIYLGFFLPMAAARKLIVDHDLVANVDMASLIVTLTAVGGPLLLQKMTKRGRFRFLFERPAFFRLAARSREIERDARQDAL</sequence>
<comment type="subcellular location">
    <subcellularLocation>
        <location evidence="1">Cell membrane</location>
        <topology evidence="1">Multi-pass membrane protein</topology>
    </subcellularLocation>
</comment>
<evidence type="ECO:0000256" key="6">
    <source>
        <dbReference type="ARBA" id="ARBA00023136"/>
    </source>
</evidence>
<feature type="transmembrane region" description="Helical" evidence="7">
    <location>
        <begin position="12"/>
        <end position="29"/>
    </location>
</feature>
<dbReference type="Pfam" id="PF01757">
    <property type="entry name" value="Acyl_transf_3"/>
    <property type="match status" value="1"/>
</dbReference>
<dbReference type="OrthoDB" id="9814956at2"/>